<organism evidence="1 2">
    <name type="scientific">Trichoderma lentiforme</name>
    <dbReference type="NCBI Taxonomy" id="1567552"/>
    <lineage>
        <taxon>Eukaryota</taxon>
        <taxon>Fungi</taxon>
        <taxon>Dikarya</taxon>
        <taxon>Ascomycota</taxon>
        <taxon>Pezizomycotina</taxon>
        <taxon>Sordariomycetes</taxon>
        <taxon>Hypocreomycetidae</taxon>
        <taxon>Hypocreales</taxon>
        <taxon>Hypocreaceae</taxon>
        <taxon>Trichoderma</taxon>
    </lineage>
</organism>
<gene>
    <name evidence="1" type="ORF">CFAM422_004101</name>
</gene>
<protein>
    <submittedName>
        <fullName evidence="1">Uncharacterized protein</fullName>
    </submittedName>
</protein>
<keyword evidence="2" id="KW-1185">Reference proteome</keyword>
<proteinExistence type="predicted"/>
<dbReference type="Proteomes" id="UP000801864">
    <property type="component" value="Unassembled WGS sequence"/>
</dbReference>
<accession>A0A9P4XJK6</accession>
<dbReference type="AlphaFoldDB" id="A0A9P4XJK6"/>
<sequence>MALGSLGGSKGAEAEGWQRLDKLAQLLGGSVVVVIDRVELQMELIKPRRDAVMHALALSLRVLLVEPPVGSASPEPGAAHFWR</sequence>
<dbReference type="EMBL" id="QLNT01000006">
    <property type="protein sequence ID" value="KAF3073685.1"/>
    <property type="molecule type" value="Genomic_DNA"/>
</dbReference>
<evidence type="ECO:0000313" key="1">
    <source>
        <dbReference type="EMBL" id="KAF3073685.1"/>
    </source>
</evidence>
<comment type="caution">
    <text evidence="1">The sequence shown here is derived from an EMBL/GenBank/DDBJ whole genome shotgun (WGS) entry which is preliminary data.</text>
</comment>
<name>A0A9P4XJK6_9HYPO</name>
<evidence type="ECO:0000313" key="2">
    <source>
        <dbReference type="Proteomes" id="UP000801864"/>
    </source>
</evidence>
<reference evidence="1 2" key="1">
    <citation type="submission" date="2018-06" db="EMBL/GenBank/DDBJ databases">
        <title>Genome analysis of cellulolytic fungus Trichoderma lentiforme CFAM-422.</title>
        <authorList>
            <person name="Steindorff A.S."/>
            <person name="Formighieri E.F."/>
            <person name="Midorikawa G.E.O."/>
            <person name="Tamietti M.S."/>
            <person name="Ramos E.Z."/>
            <person name="Silva A.S."/>
            <person name="Bon E.P.S."/>
            <person name="Mendes T.D."/>
            <person name="Damaso M.C.T."/>
            <person name="Favaro L.C.L."/>
        </authorList>
    </citation>
    <scope>NUCLEOTIDE SEQUENCE [LARGE SCALE GENOMIC DNA]</scope>
    <source>
        <strain evidence="1 2">CFAM-422</strain>
    </source>
</reference>